<dbReference type="Proteomes" id="UP000199421">
    <property type="component" value="Unassembled WGS sequence"/>
</dbReference>
<dbReference type="EMBL" id="FOAF01000008">
    <property type="protein sequence ID" value="SEM18838.1"/>
    <property type="molecule type" value="Genomic_DNA"/>
</dbReference>
<evidence type="ECO:0000313" key="1">
    <source>
        <dbReference type="EMBL" id="SEM18838.1"/>
    </source>
</evidence>
<proteinExistence type="predicted"/>
<dbReference type="OrthoDB" id="7572916at2"/>
<accession>A0A1H7WCV8</accession>
<reference evidence="2" key="1">
    <citation type="submission" date="2016-10" db="EMBL/GenBank/DDBJ databases">
        <authorList>
            <person name="Varghese N."/>
            <person name="Submissions S."/>
        </authorList>
    </citation>
    <scope>NUCLEOTIDE SEQUENCE [LARGE SCALE GENOMIC DNA]</scope>
    <source>
        <strain evidence="2">DSM 18733</strain>
    </source>
</reference>
<evidence type="ECO:0000313" key="2">
    <source>
        <dbReference type="Proteomes" id="UP000199421"/>
    </source>
</evidence>
<name>A0A1H7WCV8_OLID1</name>
<organism evidence="1 2">
    <name type="scientific">Olivibacter domesticus</name>
    <name type="common">Pseudosphingobacterium domesticum</name>
    <dbReference type="NCBI Taxonomy" id="407022"/>
    <lineage>
        <taxon>Bacteria</taxon>
        <taxon>Pseudomonadati</taxon>
        <taxon>Bacteroidota</taxon>
        <taxon>Sphingobacteriia</taxon>
        <taxon>Sphingobacteriales</taxon>
        <taxon>Sphingobacteriaceae</taxon>
        <taxon>Olivibacter</taxon>
    </lineage>
</organism>
<dbReference type="AlphaFoldDB" id="A0A1H7WCV8"/>
<gene>
    <name evidence="1" type="ORF">SAMN05661044_04501</name>
</gene>
<dbReference type="RefSeq" id="WP_093329237.1">
    <property type="nucleotide sequence ID" value="NZ_FOAF01000008.1"/>
</dbReference>
<sequence>MKRKCIIFLMALIVGAVIFGNTPKRQMANQEMPKVEGWFFRSVSGYPVSIVFEPIALFKNGDYFEVGEEPLEELDIEVSKIKKPEAWGRWNLTNGTYFLTNSKGKTHGYKLGEGNWFPAFGYEDTFKLKQQYERTSGGDYGNGTQSLAISKIRFLDDNLFTEGLNTGIATPNAAAWKKSEHAGTYKIKGHTLILHYTNGKEIHRSFAIGASGRPPKPTTNMIFIGGDAFIDNE</sequence>
<protein>
    <submittedName>
        <fullName evidence="1">Uncharacterized protein</fullName>
    </submittedName>
</protein>
<keyword evidence="2" id="KW-1185">Reference proteome</keyword>
<dbReference type="STRING" id="407022.SAMN05661044_04501"/>